<organism evidence="4 5">
    <name type="scientific">Tetradesmus obliquus</name>
    <name type="common">Green alga</name>
    <name type="synonym">Acutodesmus obliquus</name>
    <dbReference type="NCBI Taxonomy" id="3088"/>
    <lineage>
        <taxon>Eukaryota</taxon>
        <taxon>Viridiplantae</taxon>
        <taxon>Chlorophyta</taxon>
        <taxon>core chlorophytes</taxon>
        <taxon>Chlorophyceae</taxon>
        <taxon>CS clade</taxon>
        <taxon>Sphaeropleales</taxon>
        <taxon>Scenedesmaceae</taxon>
        <taxon>Tetradesmus</taxon>
    </lineage>
</organism>
<reference evidence="4 5" key="1">
    <citation type="submission" date="2023-05" db="EMBL/GenBank/DDBJ databases">
        <title>A 100% complete, gapless, phased diploid assembly of the Scenedesmus obliquus UTEX 3031 genome.</title>
        <authorList>
            <person name="Biondi T.C."/>
            <person name="Hanschen E.R."/>
            <person name="Kwon T."/>
            <person name="Eng W."/>
            <person name="Kruse C.P.S."/>
            <person name="Koehler S.I."/>
            <person name="Kunde Y."/>
            <person name="Gleasner C.D."/>
            <person name="You Mak K.T."/>
            <person name="Polle J."/>
            <person name="Hovde B.T."/>
            <person name="Starkenburg S.R."/>
        </authorList>
    </citation>
    <scope>NUCLEOTIDE SEQUENCE [LARGE SCALE GENOMIC DNA]</scope>
    <source>
        <strain evidence="4 5">DOE0152z</strain>
    </source>
</reference>
<feature type="transmembrane region" description="Helical" evidence="2">
    <location>
        <begin position="146"/>
        <end position="166"/>
    </location>
</feature>
<evidence type="ECO:0000313" key="5">
    <source>
        <dbReference type="Proteomes" id="UP001244341"/>
    </source>
</evidence>
<evidence type="ECO:0000313" key="4">
    <source>
        <dbReference type="EMBL" id="WIA11998.1"/>
    </source>
</evidence>
<sequence>MAPPAAPDALLSTAADAASAATTTAAAAAPAGTGFLLSIDQAAHAFVTANTSYDWRALQADVFISDSFIAAGIAGWVACSVACLALDRSWRSVGPLAMAWAFYYATCGAVGHGDPPLVATLKDAFARVRPSTLHHTYSFPSGHTSAAVFIIGALVVVLLPLTVQLLQEKATGSGSSSSSSQPSEGTEDSAAETSSIAWGGLDMWGALGVWGAAWVVTATGRVLADAHWVTDTLAGGMLAVAVVSALAQCCKLVAATTNSSSSSGGGAAGL</sequence>
<feature type="region of interest" description="Disordered" evidence="1">
    <location>
        <begin position="171"/>
        <end position="191"/>
    </location>
</feature>
<keyword evidence="2" id="KW-1133">Transmembrane helix</keyword>
<keyword evidence="2" id="KW-0472">Membrane</keyword>
<proteinExistence type="predicted"/>
<keyword evidence="2" id="KW-0812">Transmembrane</keyword>
<feature type="domain" description="Phosphatidic acid phosphatase type 2/haloperoxidase" evidence="3">
    <location>
        <begin position="119"/>
        <end position="249"/>
    </location>
</feature>
<evidence type="ECO:0000256" key="1">
    <source>
        <dbReference type="SAM" id="MobiDB-lite"/>
    </source>
</evidence>
<dbReference type="EMBL" id="CP126210">
    <property type="protein sequence ID" value="WIA11998.1"/>
    <property type="molecule type" value="Genomic_DNA"/>
</dbReference>
<dbReference type="InterPro" id="IPR036938">
    <property type="entry name" value="PAP2/HPO_sf"/>
</dbReference>
<dbReference type="Gene3D" id="1.20.144.10">
    <property type="entry name" value="Phosphatidic acid phosphatase type 2/haloperoxidase"/>
    <property type="match status" value="1"/>
</dbReference>
<evidence type="ECO:0000259" key="3">
    <source>
        <dbReference type="Pfam" id="PF01569"/>
    </source>
</evidence>
<feature type="transmembrane region" description="Helical" evidence="2">
    <location>
        <begin position="68"/>
        <end position="86"/>
    </location>
</feature>
<evidence type="ECO:0000256" key="2">
    <source>
        <dbReference type="SAM" id="Phobius"/>
    </source>
</evidence>
<dbReference type="Pfam" id="PF01569">
    <property type="entry name" value="PAP2"/>
    <property type="match status" value="1"/>
</dbReference>
<feature type="transmembrane region" description="Helical" evidence="2">
    <location>
        <begin position="93"/>
        <end position="111"/>
    </location>
</feature>
<dbReference type="InterPro" id="IPR000326">
    <property type="entry name" value="PAP2/HPO"/>
</dbReference>
<feature type="compositionally biased region" description="Low complexity" evidence="1">
    <location>
        <begin position="171"/>
        <end position="180"/>
    </location>
</feature>
<gene>
    <name evidence="4" type="ORF">OEZ85_012079</name>
</gene>
<dbReference type="Proteomes" id="UP001244341">
    <property type="component" value="Chromosome 3b"/>
</dbReference>
<name>A0ABY8TS86_TETOB</name>
<dbReference type="SUPFAM" id="SSF48317">
    <property type="entry name" value="Acid phosphatase/Vanadium-dependent haloperoxidase"/>
    <property type="match status" value="1"/>
</dbReference>
<accession>A0ABY8TS86</accession>
<protein>
    <recommendedName>
        <fullName evidence="3">Phosphatidic acid phosphatase type 2/haloperoxidase domain-containing protein</fullName>
    </recommendedName>
</protein>
<dbReference type="PANTHER" id="PTHR14969:SF13">
    <property type="entry name" value="AT30094P"/>
    <property type="match status" value="1"/>
</dbReference>
<dbReference type="PANTHER" id="PTHR14969">
    <property type="entry name" value="SPHINGOSINE-1-PHOSPHATE PHOSPHOHYDROLASE"/>
    <property type="match status" value="1"/>
</dbReference>
<keyword evidence="5" id="KW-1185">Reference proteome</keyword>